<dbReference type="Pfam" id="PF02653">
    <property type="entry name" value="BPD_transp_2"/>
    <property type="match status" value="1"/>
</dbReference>
<evidence type="ECO:0000256" key="6">
    <source>
        <dbReference type="ARBA" id="ARBA00022970"/>
    </source>
</evidence>
<keyword evidence="5 10" id="KW-0812">Transmembrane</keyword>
<dbReference type="GO" id="GO:0005304">
    <property type="term" value="F:L-valine transmembrane transporter activity"/>
    <property type="evidence" value="ECO:0007669"/>
    <property type="project" value="TreeGrafter"/>
</dbReference>
<dbReference type="EMBL" id="JAUSUL010000004">
    <property type="protein sequence ID" value="MDQ0316960.1"/>
    <property type="molecule type" value="Genomic_DNA"/>
</dbReference>
<evidence type="ECO:0000256" key="10">
    <source>
        <dbReference type="SAM" id="Phobius"/>
    </source>
</evidence>
<dbReference type="PANTHER" id="PTHR11795:SF371">
    <property type="entry name" value="HIGH-AFFINITY BRANCHED-CHAIN AMINO ACID TRANSPORT SYSTEM PERMEASE PROTEIN LIVH"/>
    <property type="match status" value="1"/>
</dbReference>
<dbReference type="RefSeq" id="WP_306886857.1">
    <property type="nucleotide sequence ID" value="NZ_JAUSUL010000004.1"/>
</dbReference>
<dbReference type="GO" id="GO:0015190">
    <property type="term" value="F:L-leucine transmembrane transporter activity"/>
    <property type="evidence" value="ECO:0007669"/>
    <property type="project" value="TreeGrafter"/>
</dbReference>
<feature type="transmembrane region" description="Helical" evidence="10">
    <location>
        <begin position="263"/>
        <end position="282"/>
    </location>
</feature>
<comment type="subcellular location">
    <subcellularLocation>
        <location evidence="1">Cell membrane</location>
        <topology evidence="1">Multi-pass membrane protein</topology>
    </subcellularLocation>
</comment>
<dbReference type="CDD" id="cd06582">
    <property type="entry name" value="TM_PBP1_LivH_like"/>
    <property type="match status" value="1"/>
</dbReference>
<evidence type="ECO:0000256" key="3">
    <source>
        <dbReference type="ARBA" id="ARBA00022475"/>
    </source>
</evidence>
<dbReference type="AlphaFoldDB" id="A0AAE3VSE7"/>
<dbReference type="GO" id="GO:1903806">
    <property type="term" value="P:L-isoleucine import across plasma membrane"/>
    <property type="evidence" value="ECO:0007669"/>
    <property type="project" value="TreeGrafter"/>
</dbReference>
<sequence>MTDLLQLVVYGIVTGSILALGAIGVSLVFSILRFAHFAHGDLMTIGAYGGLIGVALAGVSPIVALPIAIALAVAVALAAEFILYRPLRSSHPIILLISSFGLALILRSAVQLVAGPSPMVYRSGIQMPMRFGDIIIRPDHFWIIGGTLVIILALHLFLSRSKFGKAMRAMSDNMDLARISGIPAYKMILLTWVIAASLAAVAGVFLGMDTRLHPVMGWRLLLPVFAAAILGGIGRPYGAIAGGFIIGISMEVSTMFIDPGYKHAVAFALLVLMLIVRPTGIFKGKSL</sequence>
<evidence type="ECO:0000256" key="2">
    <source>
        <dbReference type="ARBA" id="ARBA00022448"/>
    </source>
</evidence>
<comment type="similarity">
    <text evidence="9">Belongs to the binding-protein-dependent transport system permease family. LivHM subfamily.</text>
</comment>
<evidence type="ECO:0000313" key="12">
    <source>
        <dbReference type="Proteomes" id="UP001229244"/>
    </source>
</evidence>
<reference evidence="11" key="1">
    <citation type="submission" date="2023-07" db="EMBL/GenBank/DDBJ databases">
        <title>Genomic Encyclopedia of Type Strains, Phase IV (KMG-IV): sequencing the most valuable type-strain genomes for metagenomic binning, comparative biology and taxonomic classification.</title>
        <authorList>
            <person name="Goeker M."/>
        </authorList>
    </citation>
    <scope>NUCLEOTIDE SEQUENCE</scope>
    <source>
        <strain evidence="11">DSM 21202</strain>
    </source>
</reference>
<proteinExistence type="inferred from homology"/>
<dbReference type="Proteomes" id="UP001229244">
    <property type="component" value="Unassembled WGS sequence"/>
</dbReference>
<dbReference type="InterPro" id="IPR052157">
    <property type="entry name" value="BCAA_transport_permease"/>
</dbReference>
<evidence type="ECO:0000256" key="7">
    <source>
        <dbReference type="ARBA" id="ARBA00022989"/>
    </source>
</evidence>
<evidence type="ECO:0000256" key="1">
    <source>
        <dbReference type="ARBA" id="ARBA00004651"/>
    </source>
</evidence>
<comment type="caution">
    <text evidence="11">The sequence shown here is derived from an EMBL/GenBank/DDBJ whole genome shotgun (WGS) entry which is preliminary data.</text>
</comment>
<dbReference type="GO" id="GO:0042941">
    <property type="term" value="P:D-alanine transmembrane transport"/>
    <property type="evidence" value="ECO:0007669"/>
    <property type="project" value="TreeGrafter"/>
</dbReference>
<keyword evidence="2" id="KW-0813">Transport</keyword>
<name>A0AAE3VSE7_9HYPH</name>
<keyword evidence="8 10" id="KW-0472">Membrane</keyword>
<feature type="transmembrane region" description="Helical" evidence="10">
    <location>
        <begin position="140"/>
        <end position="158"/>
    </location>
</feature>
<evidence type="ECO:0000256" key="5">
    <source>
        <dbReference type="ARBA" id="ARBA00022692"/>
    </source>
</evidence>
<accession>A0AAE3VSE7</accession>
<feature type="transmembrane region" description="Helical" evidence="10">
    <location>
        <begin position="93"/>
        <end position="114"/>
    </location>
</feature>
<keyword evidence="4" id="KW-0997">Cell inner membrane</keyword>
<dbReference type="InterPro" id="IPR001851">
    <property type="entry name" value="ABC_transp_permease"/>
</dbReference>
<keyword evidence="7 10" id="KW-1133">Transmembrane helix</keyword>
<evidence type="ECO:0000256" key="8">
    <source>
        <dbReference type="ARBA" id="ARBA00023136"/>
    </source>
</evidence>
<organism evidence="11 12">
    <name type="scientific">Amorphus orientalis</name>
    <dbReference type="NCBI Taxonomy" id="649198"/>
    <lineage>
        <taxon>Bacteria</taxon>
        <taxon>Pseudomonadati</taxon>
        <taxon>Pseudomonadota</taxon>
        <taxon>Alphaproteobacteria</taxon>
        <taxon>Hyphomicrobiales</taxon>
        <taxon>Amorphaceae</taxon>
        <taxon>Amorphus</taxon>
    </lineage>
</organism>
<keyword evidence="6" id="KW-0029">Amino-acid transport</keyword>
<gene>
    <name evidence="11" type="ORF">J2S73_003437</name>
</gene>
<evidence type="ECO:0000256" key="4">
    <source>
        <dbReference type="ARBA" id="ARBA00022519"/>
    </source>
</evidence>
<feature type="transmembrane region" description="Helical" evidence="10">
    <location>
        <begin position="7"/>
        <end position="32"/>
    </location>
</feature>
<evidence type="ECO:0000256" key="9">
    <source>
        <dbReference type="ARBA" id="ARBA00037998"/>
    </source>
</evidence>
<dbReference type="GO" id="GO:0005886">
    <property type="term" value="C:plasma membrane"/>
    <property type="evidence" value="ECO:0007669"/>
    <property type="project" value="UniProtKB-SubCell"/>
</dbReference>
<evidence type="ECO:0000313" key="11">
    <source>
        <dbReference type="EMBL" id="MDQ0316960.1"/>
    </source>
</evidence>
<dbReference type="PANTHER" id="PTHR11795">
    <property type="entry name" value="BRANCHED-CHAIN AMINO ACID TRANSPORT SYSTEM PERMEASE PROTEIN LIVH"/>
    <property type="match status" value="1"/>
</dbReference>
<dbReference type="GO" id="GO:0015808">
    <property type="term" value="P:L-alanine transport"/>
    <property type="evidence" value="ECO:0007669"/>
    <property type="project" value="TreeGrafter"/>
</dbReference>
<keyword evidence="12" id="KW-1185">Reference proteome</keyword>
<feature type="transmembrane region" description="Helical" evidence="10">
    <location>
        <begin position="52"/>
        <end position="81"/>
    </location>
</feature>
<protein>
    <submittedName>
        <fullName evidence="11">Branched-chain amino acid transport system permease protein/neutral amino acid transport system permease protein</fullName>
    </submittedName>
</protein>
<dbReference type="GO" id="GO:0015192">
    <property type="term" value="F:L-phenylalanine transmembrane transporter activity"/>
    <property type="evidence" value="ECO:0007669"/>
    <property type="project" value="TreeGrafter"/>
</dbReference>
<dbReference type="GO" id="GO:0015188">
    <property type="term" value="F:L-isoleucine transmembrane transporter activity"/>
    <property type="evidence" value="ECO:0007669"/>
    <property type="project" value="TreeGrafter"/>
</dbReference>
<keyword evidence="3" id="KW-1003">Cell membrane</keyword>
<feature type="transmembrane region" description="Helical" evidence="10">
    <location>
        <begin position="187"/>
        <end position="206"/>
    </location>
</feature>